<dbReference type="Pfam" id="PF00483">
    <property type="entry name" value="NTP_transferase"/>
    <property type="match status" value="1"/>
</dbReference>
<gene>
    <name evidence="3" type="ORF">GCM10023331_14600</name>
</gene>
<dbReference type="PANTHER" id="PTHR46390">
    <property type="entry name" value="MANNOSE-1-PHOSPHATE GUANYLYLTRANSFERASE"/>
    <property type="match status" value="1"/>
</dbReference>
<name>A0ABP9DB21_9BACT</name>
<feature type="domain" description="Nucleotidyl transferase" evidence="1">
    <location>
        <begin position="6"/>
        <end position="288"/>
    </location>
</feature>
<protein>
    <submittedName>
        <fullName evidence="3">Mannose-1-phosphate guanylyltransferase</fullName>
    </submittedName>
</protein>
<feature type="domain" description="MannoseP isomerase/GMP-like beta-helix" evidence="2">
    <location>
        <begin position="296"/>
        <end position="349"/>
    </location>
</feature>
<sequence>MNNNYVIIMAGGIGSRFWPFSRQRYPKQFQDILGVGKTMIQQTVERFEEVCPLSNVYVVTSVEYYDLVKEQLPFLEDEQILLEPNRKNTAPCIAYACYKIAAKNPQANIVVSPADHVIMNVQEFRNTLNYVLDETKERDILVTLGIRPSRPDTGYGYIQVNDEADTSIGKLKPVKTFTEKPNYELAVSFITSGDFVWNAGIFIWNAQAIIKKFDELLPDIAAPFNEMRDKFYTDKEQEALKMAYYQCRSISIDYGIMEYADNVYVMRSDFGWSDLGTWKSLYEQAEKNRDENVLQGNIMTYETRETVVKTPQDKLVIVQGLQDYIVAEYDNVLLICQKDQEQRIKQFVSDVKEEKGQDFI</sequence>
<keyword evidence="3" id="KW-0548">Nucleotidyltransferase</keyword>
<dbReference type="Proteomes" id="UP001500298">
    <property type="component" value="Unassembled WGS sequence"/>
</dbReference>
<dbReference type="GO" id="GO:0016779">
    <property type="term" value="F:nucleotidyltransferase activity"/>
    <property type="evidence" value="ECO:0007669"/>
    <property type="project" value="UniProtKB-KW"/>
</dbReference>
<evidence type="ECO:0000313" key="3">
    <source>
        <dbReference type="EMBL" id="GAA4830430.1"/>
    </source>
</evidence>
<dbReference type="CDD" id="cd02509">
    <property type="entry name" value="GDP-M1P_Guanylyltransferase"/>
    <property type="match status" value="1"/>
</dbReference>
<dbReference type="SUPFAM" id="SSF159283">
    <property type="entry name" value="Guanosine diphospho-D-mannose pyrophosphorylase/mannose-6-phosphate isomerase linker domain"/>
    <property type="match status" value="1"/>
</dbReference>
<dbReference type="InterPro" id="IPR049577">
    <property type="entry name" value="GMPP_N"/>
</dbReference>
<dbReference type="InterPro" id="IPR005835">
    <property type="entry name" value="NTP_transferase_dom"/>
</dbReference>
<dbReference type="SUPFAM" id="SSF53448">
    <property type="entry name" value="Nucleotide-diphospho-sugar transferases"/>
    <property type="match status" value="1"/>
</dbReference>
<evidence type="ECO:0000313" key="4">
    <source>
        <dbReference type="Proteomes" id="UP001500298"/>
    </source>
</evidence>
<dbReference type="InterPro" id="IPR029044">
    <property type="entry name" value="Nucleotide-diphossugar_trans"/>
</dbReference>
<comment type="caution">
    <text evidence="3">The sequence shown here is derived from an EMBL/GenBank/DDBJ whole genome shotgun (WGS) entry which is preliminary data.</text>
</comment>
<dbReference type="Pfam" id="PF22640">
    <property type="entry name" value="ManC_GMP_beta-helix"/>
    <property type="match status" value="1"/>
</dbReference>
<reference evidence="4" key="1">
    <citation type="journal article" date="2019" name="Int. J. Syst. Evol. Microbiol.">
        <title>The Global Catalogue of Microorganisms (GCM) 10K type strain sequencing project: providing services to taxonomists for standard genome sequencing and annotation.</title>
        <authorList>
            <consortium name="The Broad Institute Genomics Platform"/>
            <consortium name="The Broad Institute Genome Sequencing Center for Infectious Disease"/>
            <person name="Wu L."/>
            <person name="Ma J."/>
        </authorList>
    </citation>
    <scope>NUCLEOTIDE SEQUENCE [LARGE SCALE GENOMIC DNA]</scope>
    <source>
        <strain evidence="4">JCM 18326</strain>
    </source>
</reference>
<evidence type="ECO:0000259" key="2">
    <source>
        <dbReference type="Pfam" id="PF22640"/>
    </source>
</evidence>
<dbReference type="RefSeq" id="WP_345370521.1">
    <property type="nucleotide sequence ID" value="NZ_BAABJX010000022.1"/>
</dbReference>
<evidence type="ECO:0000259" key="1">
    <source>
        <dbReference type="Pfam" id="PF00483"/>
    </source>
</evidence>
<dbReference type="PANTHER" id="PTHR46390:SF1">
    <property type="entry name" value="MANNOSE-1-PHOSPHATE GUANYLYLTRANSFERASE"/>
    <property type="match status" value="1"/>
</dbReference>
<keyword evidence="3" id="KW-0808">Transferase</keyword>
<dbReference type="InterPro" id="IPR054566">
    <property type="entry name" value="ManC/GMP-like_b-helix"/>
</dbReference>
<proteinExistence type="predicted"/>
<accession>A0ABP9DB21</accession>
<keyword evidence="4" id="KW-1185">Reference proteome</keyword>
<dbReference type="EMBL" id="BAABJX010000022">
    <property type="protein sequence ID" value="GAA4830430.1"/>
    <property type="molecule type" value="Genomic_DNA"/>
</dbReference>
<organism evidence="3 4">
    <name type="scientific">Algivirga pacifica</name>
    <dbReference type="NCBI Taxonomy" id="1162670"/>
    <lineage>
        <taxon>Bacteria</taxon>
        <taxon>Pseudomonadati</taxon>
        <taxon>Bacteroidota</taxon>
        <taxon>Cytophagia</taxon>
        <taxon>Cytophagales</taxon>
        <taxon>Flammeovirgaceae</taxon>
        <taxon>Algivirga</taxon>
    </lineage>
</organism>
<dbReference type="Gene3D" id="3.90.550.10">
    <property type="entry name" value="Spore Coat Polysaccharide Biosynthesis Protein SpsA, Chain A"/>
    <property type="match status" value="1"/>
</dbReference>
<dbReference type="InterPro" id="IPR051161">
    <property type="entry name" value="Mannose-6P_isomerase_type2"/>
</dbReference>